<dbReference type="PANTHER" id="PTHR43575">
    <property type="entry name" value="PROTEIN ABCI7, CHLOROPLASTIC"/>
    <property type="match status" value="1"/>
</dbReference>
<name>A0A1M6IPE9_9PROT</name>
<evidence type="ECO:0000313" key="5">
    <source>
        <dbReference type="Proteomes" id="UP000184387"/>
    </source>
</evidence>
<sequence length="442" mass="47215">MRASSMRRPEDSEMNSVTPSGNAAAFLHRYAGLAERLPGASIPEVRKLRDAAAETLMAGGLPSRRVEAWRYTDLSPMLRGAFREALTAVDEAVVLPAKRAERRAVFVDGRFRADLSELDGLVAASLAEVIETVAGRLNTVASASQPMVTLNTLLFEDGLVLEVPEGADAGRLELLSVASGETASTVHPRHLIRLARGAKLVLLETALSAAGARHLHNPVFEIEVAEGAKITHVRVQREAESAYHLAHLGVRVAEGGTYDGFVLNAGGKISRSETHLALTGPNAIAHLNGAQLVAEGQLADTTTALDHAAPNCASRQTVKTVLAGRSRGVFQGKILVRREAQKTDGYQMNQALLLSEDAEIDSKPQLEIYADDVKCSHGATAGALDPDSLFYLRARGIPADTARAMLVRAFLQEAVEIVADEPAREALEEAVSAWWAQHGEAA</sequence>
<dbReference type="EMBL" id="FQZF01000012">
    <property type="protein sequence ID" value="SHJ36341.1"/>
    <property type="molecule type" value="Genomic_DNA"/>
</dbReference>
<dbReference type="NCBIfam" id="TIGR01981">
    <property type="entry name" value="sufD"/>
    <property type="match status" value="1"/>
</dbReference>
<dbReference type="Proteomes" id="UP000184387">
    <property type="component" value="Unassembled WGS sequence"/>
</dbReference>
<comment type="similarity">
    <text evidence="1">Belongs to the iron-sulfur cluster assembly SufBD family.</text>
</comment>
<dbReference type="Pfam" id="PF19295">
    <property type="entry name" value="SufBD_N"/>
    <property type="match status" value="1"/>
</dbReference>
<evidence type="ECO:0000313" key="4">
    <source>
        <dbReference type="EMBL" id="SHJ36341.1"/>
    </source>
</evidence>
<dbReference type="AlphaFoldDB" id="A0A1M6IPE9"/>
<evidence type="ECO:0000259" key="3">
    <source>
        <dbReference type="Pfam" id="PF19295"/>
    </source>
</evidence>
<dbReference type="InterPro" id="IPR011542">
    <property type="entry name" value="SUF_FeS_clus_asmbl_SufD"/>
</dbReference>
<dbReference type="STRING" id="198092.SAMN02745194_02414"/>
<gene>
    <name evidence="4" type="ORF">SAMN02745194_02414</name>
</gene>
<dbReference type="InterPro" id="IPR000825">
    <property type="entry name" value="SUF_FeS_clus_asmbl_SufBD_core"/>
</dbReference>
<dbReference type="InterPro" id="IPR045595">
    <property type="entry name" value="SufBD_N"/>
</dbReference>
<evidence type="ECO:0000259" key="2">
    <source>
        <dbReference type="Pfam" id="PF01458"/>
    </source>
</evidence>
<organism evidence="4 5">
    <name type="scientific">Muricoccus roseus</name>
    <dbReference type="NCBI Taxonomy" id="198092"/>
    <lineage>
        <taxon>Bacteria</taxon>
        <taxon>Pseudomonadati</taxon>
        <taxon>Pseudomonadota</taxon>
        <taxon>Alphaproteobacteria</taxon>
        <taxon>Acetobacterales</taxon>
        <taxon>Roseomonadaceae</taxon>
        <taxon>Muricoccus</taxon>
    </lineage>
</organism>
<dbReference type="GO" id="GO:0016226">
    <property type="term" value="P:iron-sulfur cluster assembly"/>
    <property type="evidence" value="ECO:0007669"/>
    <property type="project" value="InterPro"/>
</dbReference>
<reference evidence="4 5" key="1">
    <citation type="submission" date="2016-11" db="EMBL/GenBank/DDBJ databases">
        <authorList>
            <person name="Jaros S."/>
            <person name="Januszkiewicz K."/>
            <person name="Wedrychowicz H."/>
        </authorList>
    </citation>
    <scope>NUCLEOTIDE SEQUENCE [LARGE SCALE GENOMIC DNA]</scope>
    <source>
        <strain evidence="4 5">DSM 14916</strain>
    </source>
</reference>
<proteinExistence type="inferred from homology"/>
<feature type="domain" description="SUF system FeS cluster assembly SufBD core" evidence="2">
    <location>
        <begin position="182"/>
        <end position="410"/>
    </location>
</feature>
<feature type="domain" description="SUF system FeS cluster assembly SufBD N-terminal" evidence="3">
    <location>
        <begin position="26"/>
        <end position="168"/>
    </location>
</feature>
<dbReference type="SUPFAM" id="SSF101960">
    <property type="entry name" value="Stabilizer of iron transporter SufD"/>
    <property type="match status" value="1"/>
</dbReference>
<dbReference type="InterPro" id="IPR055346">
    <property type="entry name" value="Fe-S_cluster_assembly_SufBD"/>
</dbReference>
<evidence type="ECO:0000256" key="1">
    <source>
        <dbReference type="ARBA" id="ARBA00043967"/>
    </source>
</evidence>
<accession>A0A1M6IPE9</accession>
<keyword evidence="5" id="KW-1185">Reference proteome</keyword>
<protein>
    <submittedName>
        <fullName evidence="4">Iron-regulated ABC transporter permease protein SufD</fullName>
    </submittedName>
</protein>
<dbReference type="InterPro" id="IPR037284">
    <property type="entry name" value="SUF_FeS_clus_asmbl_SufBD_sf"/>
</dbReference>
<dbReference type="PANTHER" id="PTHR43575:SF1">
    <property type="entry name" value="PROTEIN ABCI7, CHLOROPLASTIC"/>
    <property type="match status" value="1"/>
</dbReference>
<dbReference type="Pfam" id="PF01458">
    <property type="entry name" value="SUFBD_core"/>
    <property type="match status" value="1"/>
</dbReference>